<keyword evidence="2" id="KW-0540">Nuclease</keyword>
<evidence type="ECO:0000259" key="1">
    <source>
        <dbReference type="Pfam" id="PF15515"/>
    </source>
</evidence>
<evidence type="ECO:0000313" key="2">
    <source>
        <dbReference type="EMBL" id="MBE2165531.1"/>
    </source>
</evidence>
<reference evidence="3" key="2">
    <citation type="submission" date="2023-07" db="EMBL/GenBank/DDBJ databases">
        <title>Acinetobacter oleivorans assembled AC1583.</title>
        <authorList>
            <person name="Yeo C.C."/>
        </authorList>
    </citation>
    <scope>NUCLEOTIDE SEQUENCE [LARGE SCALE GENOMIC DNA]</scope>
    <source>
        <strain evidence="3">AC1583</strain>
    </source>
</reference>
<organism evidence="2 3">
    <name type="scientific">Acinetobacter oleivorans</name>
    <dbReference type="NCBI Taxonomy" id="1148157"/>
    <lineage>
        <taxon>Bacteria</taxon>
        <taxon>Pseudomonadati</taxon>
        <taxon>Pseudomonadota</taxon>
        <taxon>Gammaproteobacteria</taxon>
        <taxon>Moraxellales</taxon>
        <taxon>Moraxellaceae</taxon>
        <taxon>Acinetobacter</taxon>
    </lineage>
</organism>
<evidence type="ECO:0000313" key="3">
    <source>
        <dbReference type="Proteomes" id="UP000619170"/>
    </source>
</evidence>
<proteinExistence type="predicted"/>
<keyword evidence="2" id="KW-0255">Endonuclease</keyword>
<reference evidence="2 3" key="1">
    <citation type="submission" date="2020-10" db="EMBL/GenBank/DDBJ databases">
        <authorList>
            <person name="Mohd Rani F."/>
        </authorList>
    </citation>
    <scope>NUCLEOTIDE SEQUENCE [LARGE SCALE GENOMIC DNA]</scope>
    <source>
        <strain evidence="2 3">AC1583</strain>
    </source>
</reference>
<protein>
    <submittedName>
        <fullName evidence="2">MvaI/BcnI restriction endonuclease family protein</fullName>
    </submittedName>
</protein>
<feature type="domain" description="MvaI/BcnI restriction endonuclease" evidence="1">
    <location>
        <begin position="222"/>
        <end position="445"/>
    </location>
</feature>
<name>A0ABR9NKS4_9GAMM</name>
<comment type="caution">
    <text evidence="2">The sequence shown here is derived from an EMBL/GenBank/DDBJ whole genome shotgun (WGS) entry which is preliminary data.</text>
</comment>
<dbReference type="RefSeq" id="WP_192834609.1">
    <property type="nucleotide sequence ID" value="NZ_JADAZL010000007.1"/>
</dbReference>
<dbReference type="GO" id="GO:0004519">
    <property type="term" value="F:endonuclease activity"/>
    <property type="evidence" value="ECO:0007669"/>
    <property type="project" value="UniProtKB-KW"/>
</dbReference>
<dbReference type="InterPro" id="IPR029127">
    <property type="entry name" value="MvaI_BcnI"/>
</dbReference>
<dbReference type="InterPro" id="IPR043005">
    <property type="entry name" value="MvaI_BcnI_rec"/>
</dbReference>
<accession>A0ABR9NKS4</accession>
<dbReference type="InterPro" id="IPR043004">
    <property type="entry name" value="MvaI_BcnI_cat"/>
</dbReference>
<keyword evidence="2" id="KW-0378">Hydrolase</keyword>
<dbReference type="Gene3D" id="3.40.210.20">
    <property type="entry name" value="MvaI/BcnI restriction endonuclease, catalytic domain"/>
    <property type="match status" value="1"/>
</dbReference>
<sequence length="454" mass="51635">MSENPYPELKRPIARLKDDAKKLKKALNISQNEALNIIATQHHYPDWQTLDFYNTPRKAIKPKTKPQKVTYPIIGEDLIHHNREILARLGLDHSDLIITATGIKKSIMDAIAPLREYFKLNHYHDYGLQQQGEKILQPAKLITATSIIDTQVSLYRPNTKKGDPRIWIYQLKEHVQPNDVLALLLVKGLLYVFNISRIDLNTHLTLLNQFVYQVDEVAFELLEKLRAIAKLGPLKAVKSGDTAIGMTIEHALGISANSSKNPDYKGIELKSAREKAKAQKTRSTIFAQVASWDISPLKSSGAIVDKYGYMREDDLKLYCSISTKTINSQGLSFEYQESKDLLVEKHHIDGEVAVWKGSILRQRLLEKHKETFWIKAESIEIDGTEHFILKSVIHTKNPLVGQLMQLLADGIITMDHLIKRKNGTGNATEKGPLFKINPKHLDLLFPEQKEYSLE</sequence>
<dbReference type="Pfam" id="PF15515">
    <property type="entry name" value="MvaI_BcnI"/>
    <property type="match status" value="1"/>
</dbReference>
<dbReference type="Proteomes" id="UP000619170">
    <property type="component" value="Unassembled WGS sequence"/>
</dbReference>
<gene>
    <name evidence="2" type="ORF">IIQ43_13450</name>
</gene>
<keyword evidence="3" id="KW-1185">Reference proteome</keyword>
<dbReference type="EMBL" id="JADAZL010000007">
    <property type="protein sequence ID" value="MBE2165531.1"/>
    <property type="molecule type" value="Genomic_DNA"/>
</dbReference>
<dbReference type="CDD" id="cd22347">
    <property type="entry name" value="PDDEXK_nuclease"/>
    <property type="match status" value="1"/>
</dbReference>
<dbReference type="Gene3D" id="3.30.70.3570">
    <property type="entry name" value="MvaI/BcnI restriction endonuclease, recognition domain"/>
    <property type="match status" value="1"/>
</dbReference>